<dbReference type="EMBL" id="JBFDAA010000018">
    <property type="protein sequence ID" value="KAL1116090.1"/>
    <property type="molecule type" value="Genomic_DNA"/>
</dbReference>
<keyword evidence="3" id="KW-0479">Metal-binding</keyword>
<dbReference type="GO" id="GO:0046872">
    <property type="term" value="F:metal ion binding"/>
    <property type="evidence" value="ECO:0007669"/>
    <property type="project" value="UniProtKB-KW"/>
</dbReference>
<evidence type="ECO:0000256" key="1">
    <source>
        <dbReference type="ARBA" id="ARBA00001913"/>
    </source>
</evidence>
<dbReference type="PANTHER" id="PTHR10342:SF264">
    <property type="entry name" value="MIP05773P-RELATED"/>
    <property type="match status" value="1"/>
</dbReference>
<evidence type="ECO:0000256" key="3">
    <source>
        <dbReference type="ARBA" id="ARBA00022723"/>
    </source>
</evidence>
<dbReference type="AlphaFoldDB" id="A0ABD0YLF6"/>
<dbReference type="PROSITE" id="PS00523">
    <property type="entry name" value="SULFATASE_1"/>
    <property type="match status" value="1"/>
</dbReference>
<keyword evidence="4" id="KW-0378">Hydrolase</keyword>
<name>A0ABD0YLF6_9HEMI</name>
<proteinExistence type="inferred from homology"/>
<evidence type="ECO:0000256" key="4">
    <source>
        <dbReference type="ARBA" id="ARBA00022801"/>
    </source>
</evidence>
<organism evidence="8 9">
    <name type="scientific">Ranatra chinensis</name>
    <dbReference type="NCBI Taxonomy" id="642074"/>
    <lineage>
        <taxon>Eukaryota</taxon>
        <taxon>Metazoa</taxon>
        <taxon>Ecdysozoa</taxon>
        <taxon>Arthropoda</taxon>
        <taxon>Hexapoda</taxon>
        <taxon>Insecta</taxon>
        <taxon>Pterygota</taxon>
        <taxon>Neoptera</taxon>
        <taxon>Paraneoptera</taxon>
        <taxon>Hemiptera</taxon>
        <taxon>Heteroptera</taxon>
        <taxon>Panheteroptera</taxon>
        <taxon>Nepomorpha</taxon>
        <taxon>Nepidae</taxon>
        <taxon>Ranatrinae</taxon>
        <taxon>Ranatra</taxon>
    </lineage>
</organism>
<dbReference type="Gene3D" id="3.40.720.10">
    <property type="entry name" value="Alkaline Phosphatase, subunit A"/>
    <property type="match status" value="1"/>
</dbReference>
<dbReference type="SUPFAM" id="SSF53649">
    <property type="entry name" value="Alkaline phosphatase-like"/>
    <property type="match status" value="1"/>
</dbReference>
<protein>
    <recommendedName>
        <fullName evidence="7">Sulfatase N-terminal domain-containing protein</fullName>
    </recommendedName>
</protein>
<dbReference type="CDD" id="cd16029">
    <property type="entry name" value="4-S"/>
    <property type="match status" value="1"/>
</dbReference>
<dbReference type="InterPro" id="IPR047115">
    <property type="entry name" value="ARSB"/>
</dbReference>
<dbReference type="Pfam" id="PF00884">
    <property type="entry name" value="Sulfatase"/>
    <property type="match status" value="1"/>
</dbReference>
<keyword evidence="5" id="KW-0106">Calcium</keyword>
<evidence type="ECO:0000259" key="7">
    <source>
        <dbReference type="Pfam" id="PF00884"/>
    </source>
</evidence>
<reference evidence="8 9" key="1">
    <citation type="submission" date="2024-07" db="EMBL/GenBank/DDBJ databases">
        <title>Chromosome-level genome assembly of the water stick insect Ranatra chinensis (Heteroptera: Nepidae).</title>
        <authorList>
            <person name="Liu X."/>
        </authorList>
    </citation>
    <scope>NUCLEOTIDE SEQUENCE [LARGE SCALE GENOMIC DNA]</scope>
    <source>
        <strain evidence="8">Cailab_2021Rc</strain>
        <tissue evidence="8">Muscle</tissue>
    </source>
</reference>
<evidence type="ECO:0000313" key="8">
    <source>
        <dbReference type="EMBL" id="KAL1116090.1"/>
    </source>
</evidence>
<keyword evidence="6" id="KW-0325">Glycoprotein</keyword>
<dbReference type="InterPro" id="IPR017850">
    <property type="entry name" value="Alkaline_phosphatase_core_sf"/>
</dbReference>
<evidence type="ECO:0000256" key="5">
    <source>
        <dbReference type="ARBA" id="ARBA00022837"/>
    </source>
</evidence>
<dbReference type="Proteomes" id="UP001558652">
    <property type="component" value="Unassembled WGS sequence"/>
</dbReference>
<dbReference type="Gene3D" id="3.30.1120.10">
    <property type="match status" value="1"/>
</dbReference>
<gene>
    <name evidence="8" type="ORF">AAG570_005585</name>
</gene>
<sequence length="535" mass="60754">MSLSFQCTGHIGILEITINLFNNILFPDNLLIFQGWNDVGFHGANDVSTPNIDALAYSGLILNSHYSEAICTPSRAALLTGKYPIHTGTQHGVIMEGAPWGLPLDQKLLPQYLNKLGYSSHAFGKWHLGYYRKEYTPTYRGFKTHYGFWNGYQDYFSHIVQFAPFEGFDMRRNMTVDWSSIGHYTTRLITKEIARVVRSHNASNPLFLYVAHLAVHAANYEVPLQAPQSSIDKFKHLEPVERRIYAAMLWELDQSLGKLVQEFKDKGILDDTIIVFLSDNGAATKGLHKNHGSNWPLKGEKITPWEGGLRTVSFVWSPILKRKKQVLNNLMHITDWLPTLFTAAGGNRNKLGDIDGVDQWDFLNGNSVSPRNEILHNIDDAYGYSALRSGEYKYVNGSAIFGHLDNWVGRLRNNSYPYDVSSIVGSVVNRITGDLEDILEIEGLRMNATVVCSKTGQRWGKVACRPMKRPCLFNIAEDPCERVDLWGRYPEKVAEFEEKLKTYRRSVTPPGNKRVESKANPCLHNNTWTDWADYD</sequence>
<dbReference type="InterPro" id="IPR000917">
    <property type="entry name" value="Sulfatase_N"/>
</dbReference>
<comment type="similarity">
    <text evidence="2">Belongs to the sulfatase family.</text>
</comment>
<dbReference type="PANTHER" id="PTHR10342">
    <property type="entry name" value="ARYLSULFATASE"/>
    <property type="match status" value="1"/>
</dbReference>
<accession>A0ABD0YLF6</accession>
<dbReference type="InterPro" id="IPR024607">
    <property type="entry name" value="Sulfatase_CS"/>
</dbReference>
<dbReference type="GO" id="GO:0008484">
    <property type="term" value="F:sulfuric ester hydrolase activity"/>
    <property type="evidence" value="ECO:0007669"/>
    <property type="project" value="UniProtKB-ARBA"/>
</dbReference>
<evidence type="ECO:0000256" key="2">
    <source>
        <dbReference type="ARBA" id="ARBA00008779"/>
    </source>
</evidence>
<keyword evidence="9" id="KW-1185">Reference proteome</keyword>
<feature type="domain" description="Sulfatase N-terminal" evidence="7">
    <location>
        <begin position="34"/>
        <end position="345"/>
    </location>
</feature>
<evidence type="ECO:0000313" key="9">
    <source>
        <dbReference type="Proteomes" id="UP001558652"/>
    </source>
</evidence>
<evidence type="ECO:0000256" key="6">
    <source>
        <dbReference type="ARBA" id="ARBA00023180"/>
    </source>
</evidence>
<comment type="cofactor">
    <cofactor evidence="1">
        <name>Ca(2+)</name>
        <dbReference type="ChEBI" id="CHEBI:29108"/>
    </cofactor>
</comment>
<comment type="caution">
    <text evidence="8">The sequence shown here is derived from an EMBL/GenBank/DDBJ whole genome shotgun (WGS) entry which is preliminary data.</text>
</comment>